<name>A0ABU7PM26_9ACTN</name>
<dbReference type="RefSeq" id="WP_330800779.1">
    <property type="nucleotide sequence ID" value="NZ_JAZEWV010000057.1"/>
</dbReference>
<evidence type="ECO:0000256" key="1">
    <source>
        <dbReference type="SAM" id="SignalP"/>
    </source>
</evidence>
<reference evidence="2 3" key="1">
    <citation type="submission" date="2023-12" db="EMBL/GenBank/DDBJ databases">
        <title>Streptomyces sp. V4-01.</title>
        <authorList>
            <person name="Somphong A."/>
            <person name="Phongsopitanun W."/>
        </authorList>
    </citation>
    <scope>NUCLEOTIDE SEQUENCE [LARGE SCALE GENOMIC DNA]</scope>
    <source>
        <strain evidence="2 3">V4-01</strain>
    </source>
</reference>
<gene>
    <name evidence="2" type="ORF">V2S66_33600</name>
</gene>
<comment type="caution">
    <text evidence="2">The sequence shown here is derived from an EMBL/GenBank/DDBJ whole genome shotgun (WGS) entry which is preliminary data.</text>
</comment>
<protein>
    <submittedName>
        <fullName evidence="2">Uncharacterized protein</fullName>
    </submittedName>
</protein>
<proteinExistence type="predicted"/>
<dbReference type="Proteomes" id="UP001344658">
    <property type="component" value="Unassembled WGS sequence"/>
</dbReference>
<feature type="signal peptide" evidence="1">
    <location>
        <begin position="1"/>
        <end position="28"/>
    </location>
</feature>
<accession>A0ABU7PM26</accession>
<keyword evidence="3" id="KW-1185">Reference proteome</keyword>
<evidence type="ECO:0000313" key="2">
    <source>
        <dbReference type="EMBL" id="MEE4546888.1"/>
    </source>
</evidence>
<sequence length="473" mass="47639">MNLNASRRLAALSAAVLCAATLSTLAGAASAAATGEPVVTVDQPAVVAAATAAATGAAATVQPQLAVHTDATSPVIALVLTIDVRSLAKIADVTFSDNCTVAKSVATCEEYLVLQDQPPGSAISLSTQLSITARSGVAPGAAASYKVTGTAGDGASVVGTSGRVQIGGPAFDLAPGTDRSHLAVGTVVDEPVRFADTGDRPAAGVRVLVTASPGLAFARHYTNCSYSSLPDTRQAEMALCDFPGTFEVGEQAELATPVELRVTPAAYSTLVETLVAPKGDPELAQLTAGRTWKQGKGGTLALTVLDPGRPGTAPAGRIPLAHAEDGGHGSDQLTVLQADNTADFSVTGATAQAPQGTTVPLDFSLTDNGPATLFLLDGGTIHAEVVVPPGTTVVGSSPNCQPDADDPDTTAHGPYRCSAGYLAPAGRTVPFSLTLRVDTVIAGAQGSVAMDWGPYPHTFDPDPADDTALLTLN</sequence>
<evidence type="ECO:0000313" key="3">
    <source>
        <dbReference type="Proteomes" id="UP001344658"/>
    </source>
</evidence>
<dbReference type="EMBL" id="JAZEWV010000057">
    <property type="protein sequence ID" value="MEE4546888.1"/>
    <property type="molecule type" value="Genomic_DNA"/>
</dbReference>
<organism evidence="2 3">
    <name type="scientific">Actinacidiphila polyblastidii</name>
    <dbReference type="NCBI Taxonomy" id="3110430"/>
    <lineage>
        <taxon>Bacteria</taxon>
        <taxon>Bacillati</taxon>
        <taxon>Actinomycetota</taxon>
        <taxon>Actinomycetes</taxon>
        <taxon>Kitasatosporales</taxon>
        <taxon>Streptomycetaceae</taxon>
        <taxon>Actinacidiphila</taxon>
    </lineage>
</organism>
<feature type="chain" id="PRO_5045765898" evidence="1">
    <location>
        <begin position="29"/>
        <end position="473"/>
    </location>
</feature>
<keyword evidence="1" id="KW-0732">Signal</keyword>